<dbReference type="AlphaFoldDB" id="A0A2W5TKT1"/>
<feature type="binding site" evidence="6">
    <location>
        <position position="480"/>
    </location>
    <ligand>
        <name>L-glutamate</name>
        <dbReference type="ChEBI" id="CHEBI:29985"/>
    </ligand>
</feature>
<keyword evidence="3 7" id="KW-0012">Acyltransferase</keyword>
<proteinExistence type="inferred from homology"/>
<evidence type="ECO:0000256" key="6">
    <source>
        <dbReference type="PIRSR" id="PIRSR600101-2"/>
    </source>
</evidence>
<comment type="subunit">
    <text evidence="7">This enzyme consists of two polypeptide chains, which are synthesized in precursor form from a single polypeptide.</text>
</comment>
<comment type="catalytic activity">
    <reaction evidence="4 7">
        <text>an N-terminal (5-L-glutamyl)-[peptide] + an alpha-amino acid = 5-L-glutamyl amino acid + an N-terminal L-alpha-aminoacyl-[peptide]</text>
        <dbReference type="Rhea" id="RHEA:23904"/>
        <dbReference type="Rhea" id="RHEA-COMP:9780"/>
        <dbReference type="Rhea" id="RHEA-COMP:9795"/>
        <dbReference type="ChEBI" id="CHEBI:77644"/>
        <dbReference type="ChEBI" id="CHEBI:78597"/>
        <dbReference type="ChEBI" id="CHEBI:78599"/>
        <dbReference type="ChEBI" id="CHEBI:78608"/>
        <dbReference type="EC" id="2.3.2.2"/>
    </reaction>
</comment>
<keyword evidence="7 8" id="KW-0808">Transferase</keyword>
<dbReference type="PANTHER" id="PTHR43199:SF6">
    <property type="entry name" value="GLUTATHIONE HYDROLASE PROENZYME"/>
    <property type="match status" value="1"/>
</dbReference>
<dbReference type="EC" id="3.4.19.13" evidence="7"/>
<feature type="active site" description="Nucleophile" evidence="5">
    <location>
        <position position="384"/>
    </location>
</feature>
<dbReference type="Gene3D" id="3.60.20.40">
    <property type="match status" value="1"/>
</dbReference>
<feature type="binding site" evidence="6">
    <location>
        <begin position="402"/>
        <end position="404"/>
    </location>
    <ligand>
        <name>L-glutamate</name>
        <dbReference type="ChEBI" id="CHEBI:29985"/>
    </ligand>
</feature>
<comment type="catalytic activity">
    <reaction evidence="2 7">
        <text>glutathione + H2O = L-cysteinylglycine + L-glutamate</text>
        <dbReference type="Rhea" id="RHEA:28807"/>
        <dbReference type="ChEBI" id="CHEBI:15377"/>
        <dbReference type="ChEBI" id="CHEBI:29985"/>
        <dbReference type="ChEBI" id="CHEBI:57925"/>
        <dbReference type="ChEBI" id="CHEBI:61694"/>
        <dbReference type="EC" id="3.4.19.13"/>
    </reaction>
</comment>
<dbReference type="SUPFAM" id="SSF56235">
    <property type="entry name" value="N-terminal nucleophile aminohydrolases (Ntn hydrolases)"/>
    <property type="match status" value="1"/>
</dbReference>
<accession>A0A2W5TKT1</accession>
<protein>
    <recommendedName>
        <fullName evidence="7">Glutathione hydrolase proenzyme</fullName>
        <ecNumber evidence="7">2.3.2.2</ecNumber>
        <ecNumber evidence="7">3.4.19.13</ecNumber>
    </recommendedName>
    <component>
        <recommendedName>
            <fullName evidence="7">Glutathione hydrolase large chain</fullName>
        </recommendedName>
    </component>
    <component>
        <recommendedName>
            <fullName evidence="7">Glutathione hydrolase small chain</fullName>
        </recommendedName>
    </component>
</protein>
<gene>
    <name evidence="8" type="primary">ggt</name>
    <name evidence="8" type="ORF">DI536_16425</name>
</gene>
<evidence type="ECO:0000256" key="1">
    <source>
        <dbReference type="ARBA" id="ARBA00001049"/>
    </source>
</evidence>
<dbReference type="InterPro" id="IPR051792">
    <property type="entry name" value="GGT_bact"/>
</dbReference>
<evidence type="ECO:0000256" key="2">
    <source>
        <dbReference type="ARBA" id="ARBA00001089"/>
    </source>
</evidence>
<dbReference type="GO" id="GO:0006751">
    <property type="term" value="P:glutathione catabolic process"/>
    <property type="evidence" value="ECO:0007669"/>
    <property type="project" value="UniProtKB-UniRule"/>
</dbReference>
<dbReference type="GO" id="GO:0103068">
    <property type="term" value="F:leukotriene C4 gamma-glutamyl transferase activity"/>
    <property type="evidence" value="ECO:0007669"/>
    <property type="project" value="UniProtKB-EC"/>
</dbReference>
<comment type="pathway">
    <text evidence="7">Sulfur metabolism; glutathione metabolism.</text>
</comment>
<dbReference type="NCBIfam" id="TIGR00066">
    <property type="entry name" value="g_glut_trans"/>
    <property type="match status" value="1"/>
</dbReference>
<organism evidence="8 9">
    <name type="scientific">Archangium gephyra</name>
    <dbReference type="NCBI Taxonomy" id="48"/>
    <lineage>
        <taxon>Bacteria</taxon>
        <taxon>Pseudomonadati</taxon>
        <taxon>Myxococcota</taxon>
        <taxon>Myxococcia</taxon>
        <taxon>Myxococcales</taxon>
        <taxon>Cystobacterineae</taxon>
        <taxon>Archangiaceae</taxon>
        <taxon>Archangium</taxon>
    </lineage>
</organism>
<dbReference type="PANTHER" id="PTHR43199">
    <property type="entry name" value="GLUTATHIONE HYDROLASE"/>
    <property type="match status" value="1"/>
</dbReference>
<dbReference type="GO" id="GO:0036374">
    <property type="term" value="F:glutathione hydrolase activity"/>
    <property type="evidence" value="ECO:0007669"/>
    <property type="project" value="UniProtKB-UniRule"/>
</dbReference>
<dbReference type="Pfam" id="PF01019">
    <property type="entry name" value="G_glu_transpept"/>
    <property type="match status" value="1"/>
</dbReference>
<evidence type="ECO:0000256" key="7">
    <source>
        <dbReference type="RuleBase" id="RU368036"/>
    </source>
</evidence>
<evidence type="ECO:0000313" key="8">
    <source>
        <dbReference type="EMBL" id="PZR11915.1"/>
    </source>
</evidence>
<feature type="binding site" evidence="6">
    <location>
        <begin position="455"/>
        <end position="456"/>
    </location>
    <ligand>
        <name>L-glutamate</name>
        <dbReference type="ChEBI" id="CHEBI:29985"/>
    </ligand>
</feature>
<keyword evidence="7" id="KW-0317">Glutathione biosynthesis</keyword>
<dbReference type="InterPro" id="IPR043137">
    <property type="entry name" value="GGT_ssub_C"/>
</dbReference>
<dbReference type="EC" id="2.3.2.2" evidence="7"/>
<dbReference type="PRINTS" id="PR01210">
    <property type="entry name" value="GGTRANSPTASE"/>
</dbReference>
<dbReference type="Proteomes" id="UP000249061">
    <property type="component" value="Unassembled WGS sequence"/>
</dbReference>
<dbReference type="UniPathway" id="UPA00204"/>
<evidence type="ECO:0000256" key="5">
    <source>
        <dbReference type="PIRSR" id="PIRSR600101-1"/>
    </source>
</evidence>
<comment type="PTM">
    <text evidence="7">Cleaved by autocatalysis into a large and a small subunit.</text>
</comment>
<feature type="binding site" evidence="6">
    <location>
        <position position="104"/>
    </location>
    <ligand>
        <name>L-glutamate</name>
        <dbReference type="ChEBI" id="CHEBI:29985"/>
    </ligand>
</feature>
<reference evidence="8 9" key="1">
    <citation type="submission" date="2017-08" db="EMBL/GenBank/DDBJ databases">
        <title>Infants hospitalized years apart are colonized by the same room-sourced microbial strains.</title>
        <authorList>
            <person name="Brooks B."/>
            <person name="Olm M.R."/>
            <person name="Firek B.A."/>
            <person name="Baker R."/>
            <person name="Thomas B.C."/>
            <person name="Morowitz M.J."/>
            <person name="Banfield J.F."/>
        </authorList>
    </citation>
    <scope>NUCLEOTIDE SEQUENCE [LARGE SCALE GENOMIC DNA]</scope>
    <source>
        <strain evidence="8">S2_003_000_R2_14</strain>
    </source>
</reference>
<dbReference type="Gene3D" id="1.10.246.130">
    <property type="match status" value="1"/>
</dbReference>
<dbReference type="InterPro" id="IPR000101">
    <property type="entry name" value="GGT_peptidase"/>
</dbReference>
<evidence type="ECO:0000256" key="4">
    <source>
        <dbReference type="ARBA" id="ARBA00047417"/>
    </source>
</evidence>
<comment type="catalytic activity">
    <reaction evidence="1 7">
        <text>an S-substituted glutathione + H2O = an S-substituted L-cysteinylglycine + L-glutamate</text>
        <dbReference type="Rhea" id="RHEA:59468"/>
        <dbReference type="ChEBI" id="CHEBI:15377"/>
        <dbReference type="ChEBI" id="CHEBI:29985"/>
        <dbReference type="ChEBI" id="CHEBI:90779"/>
        <dbReference type="ChEBI" id="CHEBI:143103"/>
        <dbReference type="EC" id="3.4.19.13"/>
    </reaction>
</comment>
<evidence type="ECO:0000313" key="9">
    <source>
        <dbReference type="Proteomes" id="UP000249061"/>
    </source>
</evidence>
<dbReference type="GO" id="GO:0006750">
    <property type="term" value="P:glutathione biosynthetic process"/>
    <property type="evidence" value="ECO:0007669"/>
    <property type="project" value="UniProtKB-KW"/>
</dbReference>
<dbReference type="InterPro" id="IPR029055">
    <property type="entry name" value="Ntn_hydrolases_N"/>
</dbReference>
<evidence type="ECO:0000256" key="3">
    <source>
        <dbReference type="ARBA" id="ARBA00023315"/>
    </source>
</evidence>
<name>A0A2W5TKT1_9BACT</name>
<comment type="similarity">
    <text evidence="7">Belongs to the gamma-glutamyltransferase family.</text>
</comment>
<comment type="caution">
    <text evidence="8">The sequence shown here is derived from an EMBL/GenBank/DDBJ whole genome shotgun (WGS) entry which is preliminary data.</text>
</comment>
<keyword evidence="7" id="KW-0865">Zymogen</keyword>
<dbReference type="InterPro" id="IPR043138">
    <property type="entry name" value="GGT_lsub"/>
</dbReference>
<feature type="binding site" evidence="6">
    <location>
        <position position="426"/>
    </location>
    <ligand>
        <name>L-glutamate</name>
        <dbReference type="ChEBI" id="CHEBI:29985"/>
    </ligand>
</feature>
<sequence>MWQQVRRFRPQERRVMRLISLVVLVSTSVFAARPWGGGAVAAAHPVGSAAGKEMLDAGGNAIDAVVATAFTMAVVGPYHSGLGGGGFAVIHLAKDGSDLALDFREVAPGKASRDMYLVDGKFVPEKATDGALSVAVPGAVMGYLELHAKYGKLPRSKVLAPAIRAATQGFVVTPKYVDLATRRLSCLSKDEEAARIFLRDGAAPKVGTVLKQPELGKTLTAISKSGAAAFYKGAVAKSVVGTVQKGGGVIELSDLEKYKTTWRTPLEGSYRGHRLVTMPPPSAGGIAMLETFGILEARGVKGPGSREVESVHTFIEALRRAYVDRAKDIGDPGFVEVPVSRLTSPDYLKSLALGIDGKKATKSSTLMPSFGTTRDEGAPPKKNTTHISVIDKDGNAAALTTTINYYFGSCVVAKGTGVLLNDEMDDFAAQPGTPNVFGLLMGEANAIAPGKTPVSSMTPTLVFMKDRPKDVLLAVGSPGGSTIPTTVMQVISNVIDGELDVVRAVGQGRIHHQWMPDEVWVDGAGLDPATLRALEAMGHTFKRIGPGWGDAEAVMVDPATGLKTAASDPRNEGAPSGQD</sequence>
<dbReference type="EMBL" id="QFQP01000013">
    <property type="protein sequence ID" value="PZR11915.1"/>
    <property type="molecule type" value="Genomic_DNA"/>
</dbReference>
<keyword evidence="7" id="KW-0378">Hydrolase</keyword>